<comment type="function">
    <text evidence="1">Catalyzes the hydrolysis of futalosine (FL) to dehypoxanthine futalosine (DHFL) and hypoxanthine, a step in the biosynthesis of menaquinone (MK, vitamin K2).</text>
</comment>
<keyword evidence="1" id="KW-0474">Menaquinone biosynthesis</keyword>
<sequence length="225" mass="25127">MKILLTAATILEIQPFLLHLEEVAQKLDNKLFSYKGHQLEVQVTGIGMMSTAYQLGKKFAVEKPGFVIQAGIAGCFHKSWELGEVVQVTVEHLGDLGAEDNDVIRDMFDIGLMKENEAPFTGNAIVNTSNNFFPQFRQAKGVTVNLVSGSKSTIERLTNVYAPDIESMEGAALHYVCNLENVPYLQLRSISNYVEVRDKSKWKIALAIKNLNHELVNMLDNLRLS</sequence>
<dbReference type="UniPathway" id="UPA00079"/>
<dbReference type="AlphaFoldDB" id="A0A291QTK1"/>
<protein>
    <recommendedName>
        <fullName evidence="1 2">Futalosine hydrolase</fullName>
        <shortName evidence="1">FL hydrolase</shortName>
        <ecNumber evidence="1 2">3.2.2.26</ecNumber>
    </recommendedName>
    <alternativeName>
        <fullName evidence="1">Futalosine nucleosidase</fullName>
    </alternativeName>
    <alternativeName>
        <fullName evidence="1">Menaquinone biosynthetic enzyme MqnB</fullName>
    </alternativeName>
</protein>
<keyword evidence="5" id="KW-1185">Reference proteome</keyword>
<dbReference type="GO" id="GO:0008782">
    <property type="term" value="F:adenosylhomocysteine nucleosidase activity"/>
    <property type="evidence" value="ECO:0007669"/>
    <property type="project" value="TreeGrafter"/>
</dbReference>
<dbReference type="GO" id="GO:0008930">
    <property type="term" value="F:methylthioadenosine nucleosidase activity"/>
    <property type="evidence" value="ECO:0007669"/>
    <property type="project" value="TreeGrafter"/>
</dbReference>
<dbReference type="Proteomes" id="UP000220133">
    <property type="component" value="Chromosome"/>
</dbReference>
<dbReference type="HAMAP" id="MF_00991">
    <property type="entry name" value="MqnB"/>
    <property type="match status" value="1"/>
</dbReference>
<feature type="domain" description="Nucleoside phosphorylase" evidence="3">
    <location>
        <begin position="32"/>
        <end position="204"/>
    </location>
</feature>
<dbReference type="EC" id="3.2.2.26" evidence="1 2"/>
<evidence type="ECO:0000313" key="4">
    <source>
        <dbReference type="EMBL" id="ATL47298.1"/>
    </source>
</evidence>
<accession>A0A291QTK1</accession>
<comment type="catalytic activity">
    <reaction evidence="1">
        <text>futalosine + H2O = dehypoxanthine futalosine + hypoxanthine</text>
        <dbReference type="Rhea" id="RHEA:25904"/>
        <dbReference type="ChEBI" id="CHEBI:15377"/>
        <dbReference type="ChEBI" id="CHEBI:17368"/>
        <dbReference type="ChEBI" id="CHEBI:58863"/>
        <dbReference type="ChEBI" id="CHEBI:58864"/>
        <dbReference type="EC" id="3.2.2.26"/>
    </reaction>
</comment>
<proteinExistence type="inferred from homology"/>
<dbReference type="GO" id="GO:0009234">
    <property type="term" value="P:menaquinone biosynthetic process"/>
    <property type="evidence" value="ECO:0007669"/>
    <property type="project" value="UniProtKB-UniRule"/>
</dbReference>
<evidence type="ECO:0000259" key="3">
    <source>
        <dbReference type="Pfam" id="PF01048"/>
    </source>
</evidence>
<dbReference type="InterPro" id="IPR000845">
    <property type="entry name" value="Nucleoside_phosphorylase_d"/>
</dbReference>
<dbReference type="SUPFAM" id="SSF53167">
    <property type="entry name" value="Purine and uridine phosphorylases"/>
    <property type="match status" value="1"/>
</dbReference>
<dbReference type="GO" id="GO:0005829">
    <property type="term" value="C:cytosol"/>
    <property type="evidence" value="ECO:0007669"/>
    <property type="project" value="TreeGrafter"/>
</dbReference>
<dbReference type="KEGG" id="cbae:COR50_09000"/>
<dbReference type="InterPro" id="IPR035994">
    <property type="entry name" value="Nucleoside_phosphorylase_sf"/>
</dbReference>
<evidence type="ECO:0000256" key="2">
    <source>
        <dbReference type="NCBIfam" id="TIGR03664"/>
    </source>
</evidence>
<dbReference type="GO" id="GO:0019284">
    <property type="term" value="P:L-methionine salvage from S-adenosylmethionine"/>
    <property type="evidence" value="ECO:0007669"/>
    <property type="project" value="TreeGrafter"/>
</dbReference>
<name>A0A291QTK1_9BACT</name>
<evidence type="ECO:0000256" key="1">
    <source>
        <dbReference type="HAMAP-Rule" id="MF_00991"/>
    </source>
</evidence>
<evidence type="ECO:0000313" key="5">
    <source>
        <dbReference type="Proteomes" id="UP000220133"/>
    </source>
</evidence>
<dbReference type="Gene3D" id="3.40.50.1580">
    <property type="entry name" value="Nucleoside phosphorylase domain"/>
    <property type="match status" value="1"/>
</dbReference>
<dbReference type="NCBIfam" id="TIGR03664">
    <property type="entry name" value="fut_nucase"/>
    <property type="match status" value="1"/>
</dbReference>
<dbReference type="OrthoDB" id="9788270at2"/>
<dbReference type="PANTHER" id="PTHR46832">
    <property type="entry name" value="5'-METHYLTHIOADENOSINE/S-ADENOSYLHOMOCYSTEINE NUCLEOSIDASE"/>
    <property type="match status" value="1"/>
</dbReference>
<dbReference type="Pfam" id="PF01048">
    <property type="entry name" value="PNP_UDP_1"/>
    <property type="match status" value="1"/>
</dbReference>
<organism evidence="4 5">
    <name type="scientific">Chitinophaga caeni</name>
    <dbReference type="NCBI Taxonomy" id="2029983"/>
    <lineage>
        <taxon>Bacteria</taxon>
        <taxon>Pseudomonadati</taxon>
        <taxon>Bacteroidota</taxon>
        <taxon>Chitinophagia</taxon>
        <taxon>Chitinophagales</taxon>
        <taxon>Chitinophagaceae</taxon>
        <taxon>Chitinophaga</taxon>
    </lineage>
</organism>
<reference evidence="4 5" key="1">
    <citation type="submission" date="2017-10" db="EMBL/GenBank/DDBJ databases">
        <title>Paenichitinophaga pekingensis gen. nov., sp. nov., isolated from activated sludge.</title>
        <authorList>
            <person name="Jin D."/>
            <person name="Kong X."/>
            <person name="Deng Y."/>
            <person name="Bai Z."/>
        </authorList>
    </citation>
    <scope>NUCLEOTIDE SEQUENCE [LARGE SCALE GENOMIC DNA]</scope>
    <source>
        <strain evidence="4 5">13</strain>
    </source>
</reference>
<dbReference type="RefSeq" id="WP_098193680.1">
    <property type="nucleotide sequence ID" value="NZ_CP023777.1"/>
</dbReference>
<gene>
    <name evidence="1 4" type="primary">mqnB</name>
    <name evidence="4" type="ORF">COR50_09000</name>
</gene>
<dbReference type="InterPro" id="IPR019963">
    <property type="entry name" value="FL_hydrolase_MqnB"/>
</dbReference>
<dbReference type="GO" id="GO:0009116">
    <property type="term" value="P:nucleoside metabolic process"/>
    <property type="evidence" value="ECO:0007669"/>
    <property type="project" value="InterPro"/>
</dbReference>
<dbReference type="PANTHER" id="PTHR46832:SF2">
    <property type="entry name" value="FUTALOSINE HYDROLASE"/>
    <property type="match status" value="1"/>
</dbReference>
<keyword evidence="1 4" id="KW-0378">Hydrolase</keyword>
<comment type="pathway">
    <text evidence="1">Quinol/quinone metabolism; menaquinone biosynthesis.</text>
</comment>
<dbReference type="EMBL" id="CP023777">
    <property type="protein sequence ID" value="ATL47298.1"/>
    <property type="molecule type" value="Genomic_DNA"/>
</dbReference>
<comment type="similarity">
    <text evidence="1">Belongs to the PNP/UDP phosphorylase family. Futalosine hydrolase subfamily.</text>
</comment>